<dbReference type="InterPro" id="IPR050445">
    <property type="entry name" value="Bact_polysacc_biosynth/exp"/>
</dbReference>
<keyword evidence="3" id="KW-0472">Membrane</keyword>
<dbReference type="PANTHER" id="PTHR32309">
    <property type="entry name" value="TYROSINE-PROTEIN KINASE"/>
    <property type="match status" value="1"/>
</dbReference>
<reference evidence="4" key="1">
    <citation type="journal article" date="2014" name="Int. J. Syst. Evol. Microbiol.">
        <title>Complete genome sequence of Corynebacterium casei LMG S-19264T (=DSM 44701T), isolated from a smear-ripened cheese.</title>
        <authorList>
            <consortium name="US DOE Joint Genome Institute (JGI-PGF)"/>
            <person name="Walter F."/>
            <person name="Albersmeier A."/>
            <person name="Kalinowski J."/>
            <person name="Ruckert C."/>
        </authorList>
    </citation>
    <scope>NUCLEOTIDE SEQUENCE</scope>
    <source>
        <strain evidence="4">CGMCC 1.16012</strain>
    </source>
</reference>
<evidence type="ECO:0000256" key="3">
    <source>
        <dbReference type="SAM" id="Phobius"/>
    </source>
</evidence>
<proteinExistence type="predicted"/>
<dbReference type="AlphaFoldDB" id="A0A917AF03"/>
<feature type="transmembrane region" description="Helical" evidence="3">
    <location>
        <begin position="144"/>
        <end position="167"/>
    </location>
</feature>
<evidence type="ECO:0000256" key="2">
    <source>
        <dbReference type="SAM" id="MobiDB-lite"/>
    </source>
</evidence>
<accession>A0A917AF03</accession>
<gene>
    <name evidence="4" type="primary">kpsE</name>
    <name evidence="4" type="ORF">GCM10011517_15080</name>
</gene>
<dbReference type="OrthoDB" id="7810642at2"/>
<name>A0A917AF03_9RHOB</name>
<feature type="compositionally biased region" description="Basic residues" evidence="2">
    <location>
        <begin position="1"/>
        <end position="14"/>
    </location>
</feature>
<feature type="coiled-coil region" evidence="1">
    <location>
        <begin position="312"/>
        <end position="339"/>
    </location>
</feature>
<dbReference type="GO" id="GO:0004713">
    <property type="term" value="F:protein tyrosine kinase activity"/>
    <property type="evidence" value="ECO:0007669"/>
    <property type="project" value="TreeGrafter"/>
</dbReference>
<evidence type="ECO:0000313" key="5">
    <source>
        <dbReference type="Proteomes" id="UP000606730"/>
    </source>
</evidence>
<dbReference type="PANTHER" id="PTHR32309:SF13">
    <property type="entry name" value="FERRIC ENTEROBACTIN TRANSPORT PROTEIN FEPE"/>
    <property type="match status" value="1"/>
</dbReference>
<feature type="region of interest" description="Disordered" evidence="2">
    <location>
        <begin position="1"/>
        <end position="37"/>
    </location>
</feature>
<dbReference type="GO" id="GO:0005886">
    <property type="term" value="C:plasma membrane"/>
    <property type="evidence" value="ECO:0007669"/>
    <property type="project" value="TreeGrafter"/>
</dbReference>
<dbReference type="EMBL" id="BMKN01000001">
    <property type="protein sequence ID" value="GGE48249.1"/>
    <property type="molecule type" value="Genomic_DNA"/>
</dbReference>
<dbReference type="RefSeq" id="WP_095595699.1">
    <property type="nucleotide sequence ID" value="NZ_BMKN01000001.1"/>
</dbReference>
<keyword evidence="5" id="KW-1185">Reference proteome</keyword>
<keyword evidence="3" id="KW-0812">Transmembrane</keyword>
<evidence type="ECO:0000256" key="1">
    <source>
        <dbReference type="SAM" id="Coils"/>
    </source>
</evidence>
<sequence length="505" mass="56580">MTTLPKAKKYRVRAPKASAETEQPEPAAKPTKKSDPVEAIKQIEAEGLTPKQLRLARRNAQRHGLEPASDYDAVRMLRNHDLDPFEAPRSLRVVRDAKYQEGKDLPAEGAARSAPGPQLLTTDAQAESIRAIQRDIVRRRRRNFALLVMRLCFFILLPTMLAGYYFYTVATPMYATKTEFVIQQSESSGARGGGGLFSGTGMATQLDSLNVQGYLQSREAMLRLNEDLDFKSHYQQEHIDPIRRLPADASDEKAYKFYKRNVRISYDTTEGIVKMEIIAADAETSKAFALALIGYAEERIDRLTERMREDQMRGAREHFAEAEAQLRAAQQEFLTLQKQKSVFDADAETGRVMGQVSSFETELTEKRLTLQQLLSNPDPSAARVNGLRSDIARLEGIIAELRSSLIEEIDGAESLASVLAELTISEMNMETRQAMVTAALEEMENARVEANRQTRFLSMSVNPILPDEAAYPRAFENTFLTLLIFSGVYLMISITAAVLREQLAG</sequence>
<keyword evidence="1" id="KW-0175">Coiled coil</keyword>
<keyword evidence="3" id="KW-1133">Transmembrane helix</keyword>
<protein>
    <submittedName>
        <fullName evidence="4">Capsule polysaccharide transporter</fullName>
    </submittedName>
</protein>
<evidence type="ECO:0000313" key="4">
    <source>
        <dbReference type="EMBL" id="GGE48249.1"/>
    </source>
</evidence>
<comment type="caution">
    <text evidence="4">The sequence shown here is derived from an EMBL/GenBank/DDBJ whole genome shotgun (WGS) entry which is preliminary data.</text>
</comment>
<reference evidence="4" key="2">
    <citation type="submission" date="2020-09" db="EMBL/GenBank/DDBJ databases">
        <authorList>
            <person name="Sun Q."/>
            <person name="Zhou Y."/>
        </authorList>
    </citation>
    <scope>NUCLEOTIDE SEQUENCE</scope>
    <source>
        <strain evidence="4">CGMCC 1.16012</strain>
    </source>
</reference>
<dbReference type="Proteomes" id="UP000606730">
    <property type="component" value="Unassembled WGS sequence"/>
</dbReference>
<organism evidence="4 5">
    <name type="scientific">Actibacterium pelagium</name>
    <dbReference type="NCBI Taxonomy" id="2029103"/>
    <lineage>
        <taxon>Bacteria</taxon>
        <taxon>Pseudomonadati</taxon>
        <taxon>Pseudomonadota</taxon>
        <taxon>Alphaproteobacteria</taxon>
        <taxon>Rhodobacterales</taxon>
        <taxon>Roseobacteraceae</taxon>
        <taxon>Actibacterium</taxon>
    </lineage>
</organism>
<feature type="transmembrane region" description="Helical" evidence="3">
    <location>
        <begin position="479"/>
        <end position="499"/>
    </location>
</feature>